<dbReference type="InterPro" id="IPR017808">
    <property type="entry name" value="EgtC"/>
</dbReference>
<dbReference type="InterPro" id="IPR017932">
    <property type="entry name" value="GATase_2_dom"/>
</dbReference>
<keyword evidence="1" id="KW-0315">Glutamine amidotransferase</keyword>
<dbReference type="PANTHER" id="PTHR43187">
    <property type="entry name" value="GLUTAMINE AMIDOTRANSFERASE DUG3-RELATED"/>
    <property type="match status" value="1"/>
</dbReference>
<evidence type="ECO:0000259" key="2">
    <source>
        <dbReference type="PROSITE" id="PS51278"/>
    </source>
</evidence>
<gene>
    <name evidence="3" type="ORF">H1P_2610002</name>
</gene>
<reference evidence="3 4" key="1">
    <citation type="submission" date="2019-01" db="EMBL/GenBank/DDBJ databases">
        <authorList>
            <person name="Brito A."/>
        </authorList>
    </citation>
    <scope>NUCLEOTIDE SEQUENCE [LARGE SCALE GENOMIC DNA]</scope>
    <source>
        <strain evidence="3">1</strain>
    </source>
</reference>
<sequence length="263" mass="29913">MCRLLGYIGEPIQLDNLLYKPEHSLVVQSYKPQEMTAGLLNADGFGIGWHHLQKTDLPYTYKNILPIWSDLNLPQVTRYIEANCFLGYVRSATPGLPVDLINCQPFTDRDLLFIHNGYIDNFRKTLYRPIRNLLTDFAYQSIQGNTDSEHIWALIVSHLQPLSQSRIATALNNALTKLTELASIHVTDFSANIIISNGDRLIASRYSNRDHNPSLYWIRDDPMYPNAVIIASEPMFEGNWNSCPENSIITVEKNLEVCINSVS</sequence>
<name>A0A563VSP4_9CYAN</name>
<keyword evidence="4" id="KW-1185">Reference proteome</keyword>
<dbReference type="EMBL" id="CAACVJ010000181">
    <property type="protein sequence ID" value="VEP14402.1"/>
    <property type="molecule type" value="Genomic_DNA"/>
</dbReference>
<dbReference type="RefSeq" id="WP_144872961.1">
    <property type="nucleotide sequence ID" value="NZ_LR214004.1"/>
</dbReference>
<dbReference type="GO" id="GO:0052699">
    <property type="term" value="P:ergothioneine biosynthetic process"/>
    <property type="evidence" value="ECO:0007669"/>
    <property type="project" value="InterPro"/>
</dbReference>
<dbReference type="InterPro" id="IPR026869">
    <property type="entry name" value="EgtC-like"/>
</dbReference>
<accession>A0A563VSP4</accession>
<evidence type="ECO:0000313" key="3">
    <source>
        <dbReference type="EMBL" id="VEP14402.1"/>
    </source>
</evidence>
<evidence type="ECO:0000313" key="4">
    <source>
        <dbReference type="Proteomes" id="UP000320055"/>
    </source>
</evidence>
<dbReference type="Proteomes" id="UP000320055">
    <property type="component" value="Unassembled WGS sequence"/>
</dbReference>
<dbReference type="AlphaFoldDB" id="A0A563VSP4"/>
<dbReference type="NCBIfam" id="TIGR03442">
    <property type="entry name" value="ergothioneine biosynthesis protein EgtC"/>
    <property type="match status" value="1"/>
</dbReference>
<dbReference type="Pfam" id="PF13230">
    <property type="entry name" value="GATase_4"/>
    <property type="match status" value="1"/>
</dbReference>
<proteinExistence type="predicted"/>
<dbReference type="Gene3D" id="3.60.20.10">
    <property type="entry name" value="Glutamine Phosphoribosylpyrophosphate, subunit 1, domain 1"/>
    <property type="match status" value="1"/>
</dbReference>
<dbReference type="OrthoDB" id="9804310at2"/>
<organism evidence="3 4">
    <name type="scientific">Hyella patelloides LEGE 07179</name>
    <dbReference type="NCBI Taxonomy" id="945734"/>
    <lineage>
        <taxon>Bacteria</taxon>
        <taxon>Bacillati</taxon>
        <taxon>Cyanobacteriota</taxon>
        <taxon>Cyanophyceae</taxon>
        <taxon>Pleurocapsales</taxon>
        <taxon>Hyellaceae</taxon>
        <taxon>Hyella</taxon>
    </lineage>
</organism>
<dbReference type="GO" id="GO:0016757">
    <property type="term" value="F:glycosyltransferase activity"/>
    <property type="evidence" value="ECO:0007669"/>
    <property type="project" value="UniProtKB-KW"/>
</dbReference>
<protein>
    <submittedName>
        <fullName evidence="3">Putative enzyme</fullName>
        <ecNumber evidence="3">2.4.2.-</ecNumber>
    </submittedName>
</protein>
<evidence type="ECO:0000256" key="1">
    <source>
        <dbReference type="ARBA" id="ARBA00022962"/>
    </source>
</evidence>
<dbReference type="InterPro" id="IPR029055">
    <property type="entry name" value="Ntn_hydrolases_N"/>
</dbReference>
<dbReference type="PANTHER" id="PTHR43187:SF1">
    <property type="entry name" value="GLUTAMINE AMIDOTRANSFERASE DUG3-RELATED"/>
    <property type="match status" value="1"/>
</dbReference>
<feature type="domain" description="Glutamine amidotransferase type-2" evidence="2">
    <location>
        <begin position="2"/>
        <end position="263"/>
    </location>
</feature>
<dbReference type="InterPro" id="IPR052373">
    <property type="entry name" value="Gamma-glu_amide_hydrolase"/>
</dbReference>
<dbReference type="CDD" id="cd01908">
    <property type="entry name" value="YafJ"/>
    <property type="match status" value="1"/>
</dbReference>
<dbReference type="SUPFAM" id="SSF56235">
    <property type="entry name" value="N-terminal nucleophile aminohydrolases (Ntn hydrolases)"/>
    <property type="match status" value="1"/>
</dbReference>
<keyword evidence="3" id="KW-0328">Glycosyltransferase</keyword>
<keyword evidence="3" id="KW-0808">Transferase</keyword>
<dbReference type="EC" id="2.4.2.-" evidence="3"/>
<dbReference type="PROSITE" id="PS51278">
    <property type="entry name" value="GATASE_TYPE_2"/>
    <property type="match status" value="1"/>
</dbReference>